<sequence>MPLLVFAPREQKEAKTRFKHAAYATTPIQLQRHQRSTASVDRVRYPHQNRHLRPRYQSWHPGKCAVAWHAPDRLATAGSHRPNAARLFQYARASPAVRCCSSETVAVGQPTHESPRIANRKGSAEARVEIHRQIKRLIVNKATAAANAARTSAVALGATAFGRATMLHSLGRAVKTPATRAAPAAVPVTPTPCPPVQSPAATMESPIAGEATPSSLTTTPEGVVIALRPDPTSAPDVPTKQPASLSTQPECLVGPGPRRGSCTEWVVHTHCCARAHRTVLPASSAGVTHLPASANMLQSCASLFCF</sequence>
<dbReference type="Proteomes" id="UP000602510">
    <property type="component" value="Unassembled WGS sequence"/>
</dbReference>
<evidence type="ECO:0000313" key="3">
    <source>
        <dbReference type="Proteomes" id="UP000602510"/>
    </source>
</evidence>
<evidence type="ECO:0000256" key="1">
    <source>
        <dbReference type="SAM" id="MobiDB-lite"/>
    </source>
</evidence>
<proteinExistence type="predicted"/>
<name>A0A833SE41_PHYIN</name>
<dbReference type="AlphaFoldDB" id="A0A833SE41"/>
<reference evidence="2" key="1">
    <citation type="submission" date="2020-04" db="EMBL/GenBank/DDBJ databases">
        <title>Hybrid Assembly of Korean Phytophthora infestans isolates.</title>
        <authorList>
            <person name="Prokchorchik M."/>
            <person name="Lee Y."/>
            <person name="Seo J."/>
            <person name="Cho J.-H."/>
            <person name="Park Y.-E."/>
            <person name="Jang D.-C."/>
            <person name="Im J.-S."/>
            <person name="Choi J.-G."/>
            <person name="Park H.-J."/>
            <person name="Lee G.-B."/>
            <person name="Lee Y.-G."/>
            <person name="Hong S.-Y."/>
            <person name="Cho K."/>
            <person name="Sohn K.H."/>
        </authorList>
    </citation>
    <scope>NUCLEOTIDE SEQUENCE</scope>
    <source>
        <strain evidence="2">KR_1_A1</strain>
    </source>
</reference>
<organism evidence="2 3">
    <name type="scientific">Phytophthora infestans</name>
    <name type="common">Potato late blight agent</name>
    <name type="synonym">Botrytis infestans</name>
    <dbReference type="NCBI Taxonomy" id="4787"/>
    <lineage>
        <taxon>Eukaryota</taxon>
        <taxon>Sar</taxon>
        <taxon>Stramenopiles</taxon>
        <taxon>Oomycota</taxon>
        <taxon>Peronosporomycetes</taxon>
        <taxon>Peronosporales</taxon>
        <taxon>Peronosporaceae</taxon>
        <taxon>Phytophthora</taxon>
    </lineage>
</organism>
<gene>
    <name evidence="2" type="ORF">GN244_ATG19735</name>
</gene>
<feature type="region of interest" description="Disordered" evidence="1">
    <location>
        <begin position="231"/>
        <end position="252"/>
    </location>
</feature>
<comment type="caution">
    <text evidence="2">The sequence shown here is derived from an EMBL/GenBank/DDBJ whole genome shotgun (WGS) entry which is preliminary data.</text>
</comment>
<protein>
    <submittedName>
        <fullName evidence="2">Uncharacterized protein</fullName>
    </submittedName>
</protein>
<keyword evidence="3" id="KW-1185">Reference proteome</keyword>
<dbReference type="EMBL" id="WSZM01001017">
    <property type="protein sequence ID" value="KAF4028584.1"/>
    <property type="molecule type" value="Genomic_DNA"/>
</dbReference>
<accession>A0A833SE41</accession>
<evidence type="ECO:0000313" key="2">
    <source>
        <dbReference type="EMBL" id="KAF4028584.1"/>
    </source>
</evidence>